<name>A0A0S7EXD0_9TELE</name>
<proteinExistence type="predicted"/>
<dbReference type="InterPro" id="IPR015095">
    <property type="entry name" value="AlkB_hom8_N"/>
</dbReference>
<gene>
    <name evidence="2" type="primary">PPUP7237</name>
</gene>
<dbReference type="AlphaFoldDB" id="A0A0S7EXD0"/>
<sequence>LNHPFMTTVYPSCDGYFQKENRHVCPPLCFHNSILTHDWPQARAEKESREIIVDFRKSRPTHTPLLINDSAVEVVSSTKFLGVHINDNLSWSPHISSLVKKGQQRMHFLRGMKRASLPPPILQTFYRGTIESQLTSYISIWSGSCRASDWKSLQRVVRTGEKITGALLPCIKDIAERRCLSRAHQILSDPTHPNHGLFSPLASGRRFRSILCRTTRLLNSFFPRAIRLLNAT</sequence>
<feature type="non-terminal residue" evidence="2">
    <location>
        <position position="1"/>
    </location>
</feature>
<dbReference type="GO" id="GO:0016706">
    <property type="term" value="F:2-oxoglutarate-dependent dioxygenase activity"/>
    <property type="evidence" value="ECO:0007669"/>
    <property type="project" value="InterPro"/>
</dbReference>
<feature type="domain" description="Alkylated DNA repair protein AlkB homologue 8 N-terminal" evidence="1">
    <location>
        <begin position="91"/>
        <end position="132"/>
    </location>
</feature>
<protein>
    <submittedName>
        <fullName evidence="2">PPUP7237</fullName>
    </submittedName>
</protein>
<organism evidence="2">
    <name type="scientific">Poeciliopsis prolifica</name>
    <name type="common">blackstripe livebearer</name>
    <dbReference type="NCBI Taxonomy" id="188132"/>
    <lineage>
        <taxon>Eukaryota</taxon>
        <taxon>Metazoa</taxon>
        <taxon>Chordata</taxon>
        <taxon>Craniata</taxon>
        <taxon>Vertebrata</taxon>
        <taxon>Euteleostomi</taxon>
        <taxon>Actinopterygii</taxon>
        <taxon>Neopterygii</taxon>
        <taxon>Teleostei</taxon>
        <taxon>Neoteleostei</taxon>
        <taxon>Acanthomorphata</taxon>
        <taxon>Ovalentaria</taxon>
        <taxon>Atherinomorphae</taxon>
        <taxon>Cyprinodontiformes</taxon>
        <taxon>Poeciliidae</taxon>
        <taxon>Poeciliinae</taxon>
        <taxon>Poeciliopsis</taxon>
    </lineage>
</organism>
<evidence type="ECO:0000313" key="2">
    <source>
        <dbReference type="EMBL" id="JAO07458.1"/>
    </source>
</evidence>
<reference evidence="2" key="1">
    <citation type="submission" date="2014-12" db="EMBL/GenBank/DDBJ databases">
        <title>Parallel Evolution in Life History Adaptation Evident in the Tissue-Specific Poeciliopsis prolifica transcriptome.</title>
        <authorList>
            <person name="Jue N.K."/>
            <person name="Foley R.J."/>
            <person name="Obergfell C."/>
            <person name="Reznick D.N."/>
            <person name="O'Neill R.J."/>
            <person name="O'Neill M.J."/>
        </authorList>
    </citation>
    <scope>NUCLEOTIDE SEQUENCE</scope>
</reference>
<dbReference type="Pfam" id="PF09004">
    <property type="entry name" value="ALKBH8_N"/>
    <property type="match status" value="1"/>
</dbReference>
<dbReference type="EMBL" id="GBYX01474202">
    <property type="protein sequence ID" value="JAO07458.1"/>
    <property type="molecule type" value="Transcribed_RNA"/>
</dbReference>
<evidence type="ECO:0000259" key="1">
    <source>
        <dbReference type="Pfam" id="PF09004"/>
    </source>
</evidence>
<dbReference type="GO" id="GO:0008168">
    <property type="term" value="F:methyltransferase activity"/>
    <property type="evidence" value="ECO:0007669"/>
    <property type="project" value="InterPro"/>
</dbReference>
<accession>A0A0S7EXD0</accession>